<dbReference type="Pfam" id="PF05402">
    <property type="entry name" value="PqqD"/>
    <property type="match status" value="1"/>
</dbReference>
<keyword evidence="2" id="KW-1185">Reference proteome</keyword>
<comment type="caution">
    <text evidence="1">The sequence shown here is derived from an EMBL/GenBank/DDBJ whole genome shotgun (WGS) entry which is preliminary data.</text>
</comment>
<sequence length="86" mass="9790">MKIKDIFEEELIGTDKVMVSLDNNVLNGIVRANETASYIISCLKQDTTEDNIVFSICEKYNVDIELARKGVVKILSQLRELNLLEE</sequence>
<dbReference type="InterPro" id="IPR008792">
    <property type="entry name" value="PQQD"/>
</dbReference>
<evidence type="ECO:0000313" key="1">
    <source>
        <dbReference type="EMBL" id="MCF2563660.1"/>
    </source>
</evidence>
<evidence type="ECO:0000313" key="2">
    <source>
        <dbReference type="Proteomes" id="UP001200470"/>
    </source>
</evidence>
<accession>A0ABS9CFL3</accession>
<dbReference type="RefSeq" id="WP_301637977.1">
    <property type="nucleotide sequence ID" value="NZ_JADYTN010000010.1"/>
</dbReference>
<organism evidence="1 2">
    <name type="scientific">Xylanibacter brevis</name>
    <dbReference type="NCBI Taxonomy" id="83231"/>
    <lineage>
        <taxon>Bacteria</taxon>
        <taxon>Pseudomonadati</taxon>
        <taxon>Bacteroidota</taxon>
        <taxon>Bacteroidia</taxon>
        <taxon>Bacteroidales</taxon>
        <taxon>Prevotellaceae</taxon>
        <taxon>Xylanibacter</taxon>
    </lineage>
</organism>
<gene>
    <name evidence="1" type="ORF">I6E12_05995</name>
</gene>
<protein>
    <submittedName>
        <fullName evidence="1">PqqD family protein</fullName>
    </submittedName>
</protein>
<name>A0ABS9CFL3_9BACT</name>
<proteinExistence type="predicted"/>
<reference evidence="1 2" key="1">
    <citation type="submission" date="2020-12" db="EMBL/GenBank/DDBJ databases">
        <title>Whole genome sequences of gut porcine anaerobes.</title>
        <authorList>
            <person name="Kubasova T."/>
            <person name="Jahodarova E."/>
            <person name="Rychlik I."/>
        </authorList>
    </citation>
    <scope>NUCLEOTIDE SEQUENCE [LARGE SCALE GENOMIC DNA]</scope>
    <source>
        <strain evidence="1 2">An925</strain>
    </source>
</reference>
<dbReference type="EMBL" id="JADYTN010000010">
    <property type="protein sequence ID" value="MCF2563660.1"/>
    <property type="molecule type" value="Genomic_DNA"/>
</dbReference>
<dbReference type="Proteomes" id="UP001200470">
    <property type="component" value="Unassembled WGS sequence"/>
</dbReference>
<dbReference type="InterPro" id="IPR041881">
    <property type="entry name" value="PqqD_sf"/>
</dbReference>
<dbReference type="Gene3D" id="1.10.10.1150">
    <property type="entry name" value="Coenzyme PQQ synthesis protein D (PqqD)"/>
    <property type="match status" value="1"/>
</dbReference>